<evidence type="ECO:0000256" key="3">
    <source>
        <dbReference type="ARBA" id="ARBA00018363"/>
    </source>
</evidence>
<evidence type="ECO:0000313" key="9">
    <source>
        <dbReference type="EMBL" id="QLQ78147.1"/>
    </source>
</evidence>
<dbReference type="OrthoDB" id="8775810at2759"/>
<dbReference type="EMBL" id="CP059267">
    <property type="protein sequence ID" value="QLQ78147.1"/>
    <property type="molecule type" value="Genomic_DNA"/>
</dbReference>
<dbReference type="Proteomes" id="UP000510647">
    <property type="component" value="Chromosome 1"/>
</dbReference>
<evidence type="ECO:0000256" key="1">
    <source>
        <dbReference type="ARBA" id="ARBA00004123"/>
    </source>
</evidence>
<feature type="compositionally biased region" description="Basic residues" evidence="8">
    <location>
        <begin position="336"/>
        <end position="355"/>
    </location>
</feature>
<keyword evidence="10" id="KW-1185">Reference proteome</keyword>
<dbReference type="GO" id="GO:0006270">
    <property type="term" value="P:DNA replication initiation"/>
    <property type="evidence" value="ECO:0007669"/>
    <property type="project" value="UniProtKB-UniRule"/>
</dbReference>
<dbReference type="InterPro" id="IPR040203">
    <property type="entry name" value="Sld2"/>
</dbReference>
<keyword evidence="5 7" id="KW-0539">Nucleus</keyword>
<dbReference type="CDD" id="cd22289">
    <property type="entry name" value="RecQL4_SLD2_NTD"/>
    <property type="match status" value="1"/>
</dbReference>
<evidence type="ECO:0000256" key="7">
    <source>
        <dbReference type="RuleBase" id="RU367067"/>
    </source>
</evidence>
<accession>A0A7H9HN15</accession>
<dbReference type="GO" id="GO:1902977">
    <property type="term" value="P:mitotic DNA replication preinitiation complex assembly"/>
    <property type="evidence" value="ECO:0007669"/>
    <property type="project" value="TreeGrafter"/>
</dbReference>
<dbReference type="FunFam" id="1.10.10.1460:FF:000001">
    <property type="entry name" value="DNA replication regulator Sld2"/>
    <property type="match status" value="1"/>
</dbReference>
<dbReference type="GO" id="GO:0003688">
    <property type="term" value="F:DNA replication origin binding"/>
    <property type="evidence" value="ECO:0007669"/>
    <property type="project" value="TreeGrafter"/>
</dbReference>
<evidence type="ECO:0000256" key="4">
    <source>
        <dbReference type="ARBA" id="ARBA00022705"/>
    </source>
</evidence>
<reference evidence="9 10" key="1">
    <citation type="submission" date="2020-06" db="EMBL/GenBank/DDBJ databases">
        <title>The yeast mating-type switching endonuclease HO is a domesticated member of an unorthodox homing genetic element family.</title>
        <authorList>
            <person name="Coughlan A.Y."/>
            <person name="Lombardi L."/>
            <person name="Braun-Galleani S."/>
            <person name="Martos A.R."/>
            <person name="Galeote V."/>
            <person name="Bigey F."/>
            <person name="Dequin S."/>
            <person name="Byrne K.P."/>
            <person name="Wolfe K.H."/>
        </authorList>
    </citation>
    <scope>NUCLEOTIDE SEQUENCE [LARGE SCALE GENOMIC DNA]</scope>
    <source>
        <strain evidence="9 10">CBS2947</strain>
    </source>
</reference>
<dbReference type="Gene3D" id="1.10.10.1460">
    <property type="match status" value="1"/>
</dbReference>
<dbReference type="PANTHER" id="PTHR28124">
    <property type="entry name" value="DNA REPLICATION REGULATOR SLD2"/>
    <property type="match status" value="1"/>
</dbReference>
<evidence type="ECO:0000256" key="2">
    <source>
        <dbReference type="ARBA" id="ARBA00007276"/>
    </source>
</evidence>
<sequence length="355" mass="41446">MLKDQLKVELKRWEHAFIKEHGRDPNKDDIKRLPEIRNMYKKYARLRNDQSIEVSNSAQEPDKSCVMELGPTPQIYGKAMSIFDMNVSPIKTSLTRVCEEPAVENDTTDVVPSCQDMSVKRQLTFTSLASPRKESDYKPKAYGPNSPLKWGKENLQISIKCVSPVKRTPVKGVNQETMSFSPSPLIKRPLTRPLLELMKEHEAIVEEFKEMENRDDDETLLLSKKPDNIFAEEDETELDDQRKTVKTRRRKILRRRVIEEEDKGIERNIAEEIMKLKRQQVNEFLGVDENATEDNKDSRTEVDEDQGQTEETIKKSTQKGGKKRNKKYNLVSNNFRRLKLPTKKAGNRRWNNRRR</sequence>
<dbReference type="Pfam" id="PF11719">
    <property type="entry name" value="Drc1-Sld2"/>
    <property type="match status" value="2"/>
</dbReference>
<dbReference type="AlphaFoldDB" id="A0A7H9HN15"/>
<dbReference type="InterPro" id="IPR021110">
    <property type="entry name" value="DNA_rep_checkpnt_protein"/>
</dbReference>
<name>A0A7H9HN15_9SACH</name>
<feature type="compositionally biased region" description="Basic residues" evidence="8">
    <location>
        <begin position="316"/>
        <end position="327"/>
    </location>
</feature>
<dbReference type="GO" id="GO:0000727">
    <property type="term" value="P:double-strand break repair via break-induced replication"/>
    <property type="evidence" value="ECO:0007669"/>
    <property type="project" value="TreeGrafter"/>
</dbReference>
<dbReference type="GO" id="GO:0031261">
    <property type="term" value="C:DNA replication preinitiation complex"/>
    <property type="evidence" value="ECO:0007669"/>
    <property type="project" value="TreeGrafter"/>
</dbReference>
<keyword evidence="6 7" id="KW-0131">Cell cycle</keyword>
<dbReference type="GO" id="GO:0003697">
    <property type="term" value="F:single-stranded DNA binding"/>
    <property type="evidence" value="ECO:0007669"/>
    <property type="project" value="TreeGrafter"/>
</dbReference>
<keyword evidence="4 7" id="KW-0235">DNA replication</keyword>
<comment type="similarity">
    <text evidence="2 7">Belongs to the SLD2 family.</text>
</comment>
<evidence type="ECO:0000313" key="10">
    <source>
        <dbReference type="Proteomes" id="UP000510647"/>
    </source>
</evidence>
<evidence type="ECO:0000256" key="5">
    <source>
        <dbReference type="ARBA" id="ARBA00023242"/>
    </source>
</evidence>
<feature type="region of interest" description="Disordered" evidence="8">
    <location>
        <begin position="285"/>
        <end position="355"/>
    </location>
</feature>
<proteinExistence type="inferred from homology"/>
<evidence type="ECO:0000256" key="6">
    <source>
        <dbReference type="ARBA" id="ARBA00023306"/>
    </source>
</evidence>
<protein>
    <recommendedName>
        <fullName evidence="3 7">DNA replication regulator SLD2</fullName>
    </recommendedName>
</protein>
<gene>
    <name evidence="9" type="ORF">HG537_0A03940</name>
</gene>
<dbReference type="PANTHER" id="PTHR28124:SF1">
    <property type="entry name" value="DNA REPLICATION REGULATOR SLD2"/>
    <property type="match status" value="1"/>
</dbReference>
<comment type="subcellular location">
    <subcellularLocation>
        <location evidence="1 7">Nucleus</location>
    </subcellularLocation>
</comment>
<organism evidence="9 10">
    <name type="scientific">Torulaspora globosa</name>
    <dbReference type="NCBI Taxonomy" id="48254"/>
    <lineage>
        <taxon>Eukaryota</taxon>
        <taxon>Fungi</taxon>
        <taxon>Dikarya</taxon>
        <taxon>Ascomycota</taxon>
        <taxon>Saccharomycotina</taxon>
        <taxon>Saccharomycetes</taxon>
        <taxon>Saccharomycetales</taxon>
        <taxon>Saccharomycetaceae</taxon>
        <taxon>Torulaspora</taxon>
    </lineage>
</organism>
<evidence type="ECO:0000256" key="8">
    <source>
        <dbReference type="SAM" id="MobiDB-lite"/>
    </source>
</evidence>
<comment type="function">
    <text evidence="7">Has a role in the initiation of DNA replication. Required at S-phase checkpoint.</text>
</comment>